<name>A0ABY2RWV6_9PSEU</name>
<dbReference type="SUPFAM" id="SSF89796">
    <property type="entry name" value="CoA-transferase family III (CaiB/BaiF)"/>
    <property type="match status" value="1"/>
</dbReference>
<keyword evidence="1 2" id="KW-0808">Transferase</keyword>
<evidence type="ECO:0000256" key="1">
    <source>
        <dbReference type="ARBA" id="ARBA00022679"/>
    </source>
</evidence>
<dbReference type="GO" id="GO:0016740">
    <property type="term" value="F:transferase activity"/>
    <property type="evidence" value="ECO:0007669"/>
    <property type="project" value="UniProtKB-KW"/>
</dbReference>
<dbReference type="InterPro" id="IPR050483">
    <property type="entry name" value="CoA-transferase_III_domain"/>
</dbReference>
<proteinExistence type="predicted"/>
<gene>
    <name evidence="2" type="ORF">FCN18_33000</name>
</gene>
<dbReference type="InterPro" id="IPR003673">
    <property type="entry name" value="CoA-Trfase_fam_III"/>
</dbReference>
<dbReference type="Gene3D" id="3.40.50.10540">
    <property type="entry name" value="Crotonobetainyl-coa:carnitine coa-transferase, domain 1"/>
    <property type="match status" value="1"/>
</dbReference>
<dbReference type="InterPro" id="IPR044855">
    <property type="entry name" value="CoA-Trfase_III_dom3_sf"/>
</dbReference>
<dbReference type="PANTHER" id="PTHR48207">
    <property type="entry name" value="SUCCINATE--HYDROXYMETHYLGLUTARATE COA-TRANSFERASE"/>
    <property type="match status" value="1"/>
</dbReference>
<dbReference type="InterPro" id="IPR023606">
    <property type="entry name" value="CoA-Trfase_III_dom_1_sf"/>
</dbReference>
<dbReference type="RefSeq" id="WP_137096950.1">
    <property type="nucleotide sequence ID" value="NZ_SWMS01000029.1"/>
</dbReference>
<dbReference type="EMBL" id="SWMS01000029">
    <property type="protein sequence ID" value="TKG61855.1"/>
    <property type="molecule type" value="Genomic_DNA"/>
</dbReference>
<comment type="caution">
    <text evidence="2">The sequence shown here is derived from an EMBL/GenBank/DDBJ whole genome shotgun (WGS) entry which is preliminary data.</text>
</comment>
<dbReference type="Gene3D" id="3.30.1540.10">
    <property type="entry name" value="formyl-coa transferase, domain 3"/>
    <property type="match status" value="1"/>
</dbReference>
<organism evidence="2 3">
    <name type="scientific">Prauserella endophytica</name>
    <dbReference type="NCBI Taxonomy" id="1592324"/>
    <lineage>
        <taxon>Bacteria</taxon>
        <taxon>Bacillati</taxon>
        <taxon>Actinomycetota</taxon>
        <taxon>Actinomycetes</taxon>
        <taxon>Pseudonocardiales</taxon>
        <taxon>Pseudonocardiaceae</taxon>
        <taxon>Prauserella</taxon>
        <taxon>Prauserella coralliicola group</taxon>
    </lineage>
</organism>
<sequence length="401" mass="43485">MFDRSTSSGPRDDDSSVSAGPLTGLRVVSLEHAVAAPLCSRHLADLGADVIKVERPDGGDLARGYDTVVAGQSAYFVWANRGKRSVALDLKTDAGRRTLGNLLSAADVFVHNLGPGAVDRLGYGREVVRSRYPRLINCAISGYGVDGPYRDRKAFDLLIQGEAGLMSVTGSPDEPAKVGVSVADMCAAVYALSAVLAAVLRRGETGEGAFIDISMLDCLSEWMMAPTYHQLYAGRQPPRAGARHNMMVPYGVYRVGSDAFVNFAVQTQQQWRRLCEQVLRSPELIDDPRFTTNEARVRNRAELEPIIQRHFRALTEEDAQESLRAAGIPTGAVNDLKRLAEHPQHAARARWFEVDSPNGPVRALRSPFNLDGVSDPASAIPGLGEHTEEILADLRATRPSG</sequence>
<protein>
    <submittedName>
        <fullName evidence="2">CoA transferase</fullName>
    </submittedName>
</protein>
<accession>A0ABY2RWV6</accession>
<dbReference type="Pfam" id="PF02515">
    <property type="entry name" value="CoA_transf_3"/>
    <property type="match status" value="1"/>
</dbReference>
<reference evidence="2 3" key="1">
    <citation type="journal article" date="2015" name="Antonie Van Leeuwenhoek">
        <title>Prauserella endophytica sp. nov., an endophytic actinobacterium isolated from Tamarix taklamakanensis.</title>
        <authorList>
            <person name="Liu J.M."/>
            <person name="Habden X."/>
            <person name="Guo L."/>
            <person name="Tuo L."/>
            <person name="Jiang Z.K."/>
            <person name="Liu S.W."/>
            <person name="Liu X.F."/>
            <person name="Chen L."/>
            <person name="Li R.F."/>
            <person name="Zhang Y.Q."/>
            <person name="Sun C.H."/>
        </authorList>
    </citation>
    <scope>NUCLEOTIDE SEQUENCE [LARGE SCALE GENOMIC DNA]</scope>
    <source>
        <strain evidence="2 3">CGMCC 4.7182</strain>
    </source>
</reference>
<evidence type="ECO:0000313" key="3">
    <source>
        <dbReference type="Proteomes" id="UP000309992"/>
    </source>
</evidence>
<evidence type="ECO:0000313" key="2">
    <source>
        <dbReference type="EMBL" id="TKG61855.1"/>
    </source>
</evidence>
<dbReference type="PANTHER" id="PTHR48207:SF3">
    <property type="entry name" value="SUCCINATE--HYDROXYMETHYLGLUTARATE COA-TRANSFERASE"/>
    <property type="match status" value="1"/>
</dbReference>
<keyword evidence="3" id="KW-1185">Reference proteome</keyword>
<dbReference type="Proteomes" id="UP000309992">
    <property type="component" value="Unassembled WGS sequence"/>
</dbReference>